<feature type="compositionally biased region" description="Basic and acidic residues" evidence="1">
    <location>
        <begin position="124"/>
        <end position="150"/>
    </location>
</feature>
<proteinExistence type="predicted"/>
<protein>
    <recommendedName>
        <fullName evidence="4">Nanos-type domain-containing protein</fullName>
    </recommendedName>
</protein>
<organism evidence="2 3">
    <name type="scientific">Exophiala mesophila</name>
    <name type="common">Black yeast-like fungus</name>
    <dbReference type="NCBI Taxonomy" id="212818"/>
    <lineage>
        <taxon>Eukaryota</taxon>
        <taxon>Fungi</taxon>
        <taxon>Dikarya</taxon>
        <taxon>Ascomycota</taxon>
        <taxon>Pezizomycotina</taxon>
        <taxon>Eurotiomycetes</taxon>
        <taxon>Chaetothyriomycetidae</taxon>
        <taxon>Chaetothyriales</taxon>
        <taxon>Herpotrichiellaceae</taxon>
        <taxon>Exophiala</taxon>
    </lineage>
</organism>
<evidence type="ECO:0000313" key="3">
    <source>
        <dbReference type="Proteomes" id="UP000288859"/>
    </source>
</evidence>
<sequence length="156" mass="16754">MKNQASINKLGSCSTSASEETRHAGLCDICHLGYHKLGDCPQVTRRINPIDKSYDGMRGTCPPLMPVKTKACLEAEEKAAAAAAAEGRKDAGRASYYWTTSTTTGEGTRPEVGRHAMKAGGDGEESHASKANKKKENTGKKADDAQDRADWLIQLD</sequence>
<comment type="caution">
    <text evidence="2">The sequence shown here is derived from an EMBL/GenBank/DDBJ whole genome shotgun (WGS) entry which is preliminary data.</text>
</comment>
<evidence type="ECO:0000256" key="1">
    <source>
        <dbReference type="SAM" id="MobiDB-lite"/>
    </source>
</evidence>
<dbReference type="AlphaFoldDB" id="A0A438N7W0"/>
<reference evidence="2 3" key="1">
    <citation type="submission" date="2017-03" db="EMBL/GenBank/DDBJ databases">
        <title>Genomes of endolithic fungi from Antarctica.</title>
        <authorList>
            <person name="Coleine C."/>
            <person name="Masonjones S."/>
            <person name="Stajich J.E."/>
        </authorList>
    </citation>
    <scope>NUCLEOTIDE SEQUENCE [LARGE SCALE GENOMIC DNA]</scope>
    <source>
        <strain evidence="2 3">CCFEE 6314</strain>
    </source>
</reference>
<feature type="region of interest" description="Disordered" evidence="1">
    <location>
        <begin position="100"/>
        <end position="156"/>
    </location>
</feature>
<evidence type="ECO:0008006" key="4">
    <source>
        <dbReference type="Google" id="ProtNLM"/>
    </source>
</evidence>
<dbReference type="OrthoDB" id="10402083at2759"/>
<name>A0A438N7W0_EXOME</name>
<dbReference type="EMBL" id="NAJM01000015">
    <property type="protein sequence ID" value="RVX71851.1"/>
    <property type="molecule type" value="Genomic_DNA"/>
</dbReference>
<dbReference type="VEuPathDB" id="FungiDB:PV10_08742"/>
<gene>
    <name evidence="2" type="ORF">B0A52_04250</name>
</gene>
<dbReference type="Proteomes" id="UP000288859">
    <property type="component" value="Unassembled WGS sequence"/>
</dbReference>
<accession>A0A438N7W0</accession>
<evidence type="ECO:0000313" key="2">
    <source>
        <dbReference type="EMBL" id="RVX71851.1"/>
    </source>
</evidence>